<accession>A0A1H4JZJ0</accession>
<dbReference type="Pfam" id="PF02585">
    <property type="entry name" value="PIG-L"/>
    <property type="match status" value="1"/>
</dbReference>
<evidence type="ECO:0000313" key="2">
    <source>
        <dbReference type="Proteomes" id="UP000182409"/>
    </source>
</evidence>
<organism evidence="1 2">
    <name type="scientific">Terriglobus roseus</name>
    <dbReference type="NCBI Taxonomy" id="392734"/>
    <lineage>
        <taxon>Bacteria</taxon>
        <taxon>Pseudomonadati</taxon>
        <taxon>Acidobacteriota</taxon>
        <taxon>Terriglobia</taxon>
        <taxon>Terriglobales</taxon>
        <taxon>Acidobacteriaceae</taxon>
        <taxon>Terriglobus</taxon>
    </lineage>
</organism>
<evidence type="ECO:0000313" key="1">
    <source>
        <dbReference type="EMBL" id="SEB51714.1"/>
    </source>
</evidence>
<dbReference type="InterPro" id="IPR024078">
    <property type="entry name" value="LmbE-like_dom_sf"/>
</dbReference>
<dbReference type="Proteomes" id="UP000182409">
    <property type="component" value="Unassembled WGS sequence"/>
</dbReference>
<dbReference type="InterPro" id="IPR003737">
    <property type="entry name" value="GlcNAc_PI_deacetylase-related"/>
</dbReference>
<protein>
    <submittedName>
        <fullName evidence="1">N-acetylglucosaminyl deacetylase, LmbE family</fullName>
    </submittedName>
</protein>
<reference evidence="1 2" key="1">
    <citation type="submission" date="2016-10" db="EMBL/GenBank/DDBJ databases">
        <authorList>
            <person name="de Groot N.N."/>
        </authorList>
    </citation>
    <scope>NUCLEOTIDE SEQUENCE [LARGE SCALE GENOMIC DNA]</scope>
    <source>
        <strain evidence="1 2">AB35.6</strain>
    </source>
</reference>
<dbReference type="EMBL" id="FNSD01000001">
    <property type="protein sequence ID" value="SEB51714.1"/>
    <property type="molecule type" value="Genomic_DNA"/>
</dbReference>
<gene>
    <name evidence="1" type="ORF">SAMN05443244_0917</name>
</gene>
<dbReference type="AlphaFoldDB" id="A0A1H4JZJ0"/>
<name>A0A1H4JZJ0_9BACT</name>
<dbReference type="SUPFAM" id="SSF102588">
    <property type="entry name" value="LmbE-like"/>
    <property type="match status" value="1"/>
</dbReference>
<dbReference type="Gene3D" id="3.40.50.10320">
    <property type="entry name" value="LmbE-like"/>
    <property type="match status" value="1"/>
</dbReference>
<proteinExistence type="predicted"/>
<sequence length="251" mass="27341">MQVVILSPHRDDAAFSCGLLLARLLQAGHSLCIANVCTISSYAPYLAVGEGDRAQQVTKARREEDVRFADRLVTGANSASSVRRIDLDWQDLPLRWQKDDSASLAPSSLRPREVEALEEALRGLPSADIILCPKALGGHLDHRLVCRAAQRVFQASSMVFYEDLPYACGKLAKSSSELGDLDGFEEVWLGTKNVEPRLKRDLCLSYPSQIDEAAAAAMEHYGQLHGGERFLALPGTLQRLRSALAGVGVVA</sequence>